<keyword evidence="2" id="KW-1185">Reference proteome</keyword>
<dbReference type="Proteomes" id="UP000663452">
    <property type="component" value="Chromosome"/>
</dbReference>
<accession>A0ABX7L5Y6</accession>
<gene>
    <name evidence="1" type="ORF">JRJ22_19895</name>
</gene>
<evidence type="ECO:0000313" key="1">
    <source>
        <dbReference type="EMBL" id="QSF43527.1"/>
    </source>
</evidence>
<dbReference type="RefSeq" id="WP_206101160.1">
    <property type="nucleotide sequence ID" value="NZ_CP070969.1"/>
</dbReference>
<organism evidence="1 2">
    <name type="scientific">Paenibacillus tianjinensis</name>
    <dbReference type="NCBI Taxonomy" id="2810347"/>
    <lineage>
        <taxon>Bacteria</taxon>
        <taxon>Bacillati</taxon>
        <taxon>Bacillota</taxon>
        <taxon>Bacilli</taxon>
        <taxon>Bacillales</taxon>
        <taxon>Paenibacillaceae</taxon>
        <taxon>Paenibacillus</taxon>
    </lineage>
</organism>
<evidence type="ECO:0000313" key="2">
    <source>
        <dbReference type="Proteomes" id="UP000663452"/>
    </source>
</evidence>
<protein>
    <recommendedName>
        <fullName evidence="3">DUF4145 domain-containing protein</fullName>
    </recommendedName>
</protein>
<evidence type="ECO:0008006" key="3">
    <source>
        <dbReference type="Google" id="ProtNLM"/>
    </source>
</evidence>
<proteinExistence type="predicted"/>
<name>A0ABX7L5Y6_9BACL</name>
<dbReference type="EMBL" id="CP070969">
    <property type="protein sequence ID" value="QSF43527.1"/>
    <property type="molecule type" value="Genomic_DNA"/>
</dbReference>
<sequence>MAVKKSPVKKDELEKVKCLKCGKLKSPNTANFYNNTNNLFSSEKLEICKECIQEFIGSKETEGYKSRVISMLAILDKPFSEELWSTSSGEWAKYITPLSSLPQYKTLTFKDSDFYQQDSVLENLSKNEVEENDYEVIVTPKLRMFWRGYNDEQIVILENMFQDLTSTYECSTPIQKSLYRNMTITQYMADNAKTPTEFDKLMGTLSKLMNDANIKPVQETGAEANGISSFGEFIKMIEETEPIPEPRDEFKDVDGIGKYINKWFLHHMKRFIGQSNETMEEYDEKEATKKS</sequence>
<reference evidence="1 2" key="1">
    <citation type="submission" date="2021-02" db="EMBL/GenBank/DDBJ databases">
        <title>Paenibacillus tianjinensis sp. nov.</title>
        <authorList>
            <person name="Liu H."/>
        </authorList>
    </citation>
    <scope>NUCLEOTIDE SEQUENCE [LARGE SCALE GENOMIC DNA]</scope>
    <source>
        <strain evidence="1 2">TB2019</strain>
    </source>
</reference>